<evidence type="ECO:0000313" key="7">
    <source>
        <dbReference type="Proteomes" id="UP001168821"/>
    </source>
</evidence>
<organism evidence="6 7">
    <name type="scientific">Zophobas morio</name>
    <dbReference type="NCBI Taxonomy" id="2755281"/>
    <lineage>
        <taxon>Eukaryota</taxon>
        <taxon>Metazoa</taxon>
        <taxon>Ecdysozoa</taxon>
        <taxon>Arthropoda</taxon>
        <taxon>Hexapoda</taxon>
        <taxon>Insecta</taxon>
        <taxon>Pterygota</taxon>
        <taxon>Neoptera</taxon>
        <taxon>Endopterygota</taxon>
        <taxon>Coleoptera</taxon>
        <taxon>Polyphaga</taxon>
        <taxon>Cucujiformia</taxon>
        <taxon>Tenebrionidae</taxon>
        <taxon>Zophobas</taxon>
    </lineage>
</organism>
<evidence type="ECO:0000313" key="6">
    <source>
        <dbReference type="EMBL" id="KAJ3663294.1"/>
    </source>
</evidence>
<gene>
    <name evidence="6" type="ORF">Zmor_007597</name>
</gene>
<comment type="caution">
    <text evidence="6">The sequence shown here is derived from an EMBL/GenBank/DDBJ whole genome shotgun (WGS) entry which is preliminary data.</text>
</comment>
<dbReference type="AlphaFoldDB" id="A0AA38MPG8"/>
<dbReference type="Gene3D" id="2.120.10.30">
    <property type="entry name" value="TolB, C-terminal domain"/>
    <property type="match status" value="1"/>
</dbReference>
<keyword evidence="4 5" id="KW-0732">Signal</keyword>
<evidence type="ECO:0000256" key="2">
    <source>
        <dbReference type="ARBA" id="ARBA00009127"/>
    </source>
</evidence>
<name>A0AA38MPG8_9CUCU</name>
<dbReference type="EMBL" id="JALNTZ010000002">
    <property type="protein sequence ID" value="KAJ3663294.1"/>
    <property type="molecule type" value="Genomic_DNA"/>
</dbReference>
<dbReference type="Proteomes" id="UP001168821">
    <property type="component" value="Unassembled WGS sequence"/>
</dbReference>
<dbReference type="PANTHER" id="PTHR10009:SF18">
    <property type="entry name" value="PROTEIN YELLOW-LIKE PROTEIN"/>
    <property type="match status" value="1"/>
</dbReference>
<evidence type="ECO:0000256" key="1">
    <source>
        <dbReference type="ARBA" id="ARBA00004613"/>
    </source>
</evidence>
<proteinExistence type="inferred from homology"/>
<dbReference type="SUPFAM" id="SSF63829">
    <property type="entry name" value="Calcium-dependent phosphotriesterase"/>
    <property type="match status" value="1"/>
</dbReference>
<comment type="similarity">
    <text evidence="2">Belongs to the major royal jelly protein family.</text>
</comment>
<keyword evidence="7" id="KW-1185">Reference proteome</keyword>
<dbReference type="GO" id="GO:0005576">
    <property type="term" value="C:extracellular region"/>
    <property type="evidence" value="ECO:0007669"/>
    <property type="project" value="UniProtKB-SubCell"/>
</dbReference>
<reference evidence="6" key="1">
    <citation type="journal article" date="2023" name="G3 (Bethesda)">
        <title>Whole genome assemblies of Zophobas morio and Tenebrio molitor.</title>
        <authorList>
            <person name="Kaur S."/>
            <person name="Stinson S.A."/>
            <person name="diCenzo G.C."/>
        </authorList>
    </citation>
    <scope>NUCLEOTIDE SEQUENCE</scope>
    <source>
        <strain evidence="6">QUZm001</strain>
    </source>
</reference>
<feature type="chain" id="PRO_5041395617" evidence="5">
    <location>
        <begin position="18"/>
        <end position="408"/>
    </location>
</feature>
<dbReference type="Pfam" id="PF03022">
    <property type="entry name" value="MRJP"/>
    <property type="match status" value="1"/>
</dbReference>
<sequence length="408" mass="46154">MQLTQTLLLTILAATCGIVCHKHGKTKKFEVEYEWTFINFTWESETDYQNAVNTKTYIPENNLISGFKFYKDAFYFALPRLCKGTPVTVAYFSTKNTTPKTGPLLIPFPDWKTNDVNNPSCDNLVNVQSLEIDVNGVMWVVDGTRQAPSKCPPKLVLYDLNNKGKTIHTYIFPNDVCLHNGGFLNDIVIDDSDGTFAYIPDTSFIDPGLVAYSRAKNRAWKLRDASMFPEIKAAGFVVNGDVINPLYPIDGIALSPKVSSGSRRVYYSSLTGVRLYSISTKLLKNETVFSGDGWRRNVKYVGTKRAQSDGMIMDNVGVLYYGLLPLDAIEKWNTNEPLKKAEVVYQNYKTMIWPDSFCFDNSGNVYVLADEIYKLILSKCVFNSSQNYVKYRIFKSFTGTQSYLYTAK</sequence>
<feature type="signal peptide" evidence="5">
    <location>
        <begin position="1"/>
        <end position="17"/>
    </location>
</feature>
<keyword evidence="3" id="KW-0964">Secreted</keyword>
<dbReference type="InterPro" id="IPR017996">
    <property type="entry name" value="MRJP/yellow-related"/>
</dbReference>
<comment type="subcellular location">
    <subcellularLocation>
        <location evidence="1">Secreted</location>
    </subcellularLocation>
</comment>
<dbReference type="PANTHER" id="PTHR10009">
    <property type="entry name" value="PROTEIN YELLOW-RELATED"/>
    <property type="match status" value="1"/>
</dbReference>
<evidence type="ECO:0000256" key="4">
    <source>
        <dbReference type="ARBA" id="ARBA00022729"/>
    </source>
</evidence>
<evidence type="ECO:0000256" key="3">
    <source>
        <dbReference type="ARBA" id="ARBA00022525"/>
    </source>
</evidence>
<protein>
    <submittedName>
        <fullName evidence="6">Uncharacterized protein</fullName>
    </submittedName>
</protein>
<evidence type="ECO:0000256" key="5">
    <source>
        <dbReference type="SAM" id="SignalP"/>
    </source>
</evidence>
<accession>A0AA38MPG8</accession>
<dbReference type="InterPro" id="IPR011042">
    <property type="entry name" value="6-blade_b-propeller_TolB-like"/>
</dbReference>